<sequence length="276" mass="32225">MLNQAGNLVNLKSITWNLRVRGLNLTTLLKYIRNLYTFRVFSYYAKDLDLLLGVSWTSVEELKKLKIVRQDTPSKALNPPLALDLSHYPKQKVEKENYAVFFARLIPEKGIFDLIKIWKEVKKELNNAKLVICGKFYNKKIENKFLSMKSKDMIYAGFLPIEELYNTVAKAKVFIYPTHFDSFSLVMLESLAMKTSVVAYSLPAITEIYGKLNAVRLVKEFDIKNTAKEVISIFQLKEEDYNSMFDKKYEEFISFYSSWEKVAEEEYNTLKLFLNS</sequence>
<dbReference type="PANTHER" id="PTHR46401">
    <property type="entry name" value="GLYCOSYLTRANSFERASE WBBK-RELATED"/>
    <property type="match status" value="1"/>
</dbReference>
<dbReference type="CDD" id="cd03801">
    <property type="entry name" value="GT4_PimA-like"/>
    <property type="match status" value="1"/>
</dbReference>
<evidence type="ECO:0000313" key="4">
    <source>
        <dbReference type="Proteomes" id="UP000582213"/>
    </source>
</evidence>
<evidence type="ECO:0000256" key="1">
    <source>
        <dbReference type="ARBA" id="ARBA00022679"/>
    </source>
</evidence>
<dbReference type="SUPFAM" id="SSF53756">
    <property type="entry name" value="UDP-Glycosyltransferase/glycogen phosphorylase"/>
    <property type="match status" value="1"/>
</dbReference>
<dbReference type="EMBL" id="JACHFY010000011">
    <property type="protein sequence ID" value="MBB5254169.1"/>
    <property type="molecule type" value="Genomic_DNA"/>
</dbReference>
<keyword evidence="1 3" id="KW-0808">Transferase</keyword>
<accession>A0A7J9RVU5</accession>
<organism evidence="3 4">
    <name type="scientific">Sulfurisphaera ohwakuensis</name>
    <dbReference type="NCBI Taxonomy" id="69656"/>
    <lineage>
        <taxon>Archaea</taxon>
        <taxon>Thermoproteota</taxon>
        <taxon>Thermoprotei</taxon>
        <taxon>Sulfolobales</taxon>
        <taxon>Sulfolobaceae</taxon>
        <taxon>Sulfurisphaera</taxon>
    </lineage>
</organism>
<gene>
    <name evidence="3" type="ORF">HNQ62_001942</name>
</gene>
<protein>
    <submittedName>
        <fullName evidence="3">Glycosyltransferase involved in cell wall biosynthesis</fullName>
    </submittedName>
</protein>
<reference evidence="3 4" key="1">
    <citation type="submission" date="2020-08" db="EMBL/GenBank/DDBJ databases">
        <title>Genomic Encyclopedia of Type Strains, Phase IV (KMG-IV): sequencing the most valuable type-strain genomes for metagenomic binning, comparative biology and taxonomic classification.</title>
        <authorList>
            <person name="Goeker M."/>
        </authorList>
    </citation>
    <scope>NUCLEOTIDE SEQUENCE [LARGE SCALE GENOMIC DNA]</scope>
    <source>
        <strain evidence="3 4">DSM 12421</strain>
    </source>
</reference>
<evidence type="ECO:0000259" key="2">
    <source>
        <dbReference type="Pfam" id="PF00534"/>
    </source>
</evidence>
<proteinExistence type="predicted"/>
<feature type="domain" description="Glycosyl transferase family 1" evidence="2">
    <location>
        <begin position="90"/>
        <end position="240"/>
    </location>
</feature>
<comment type="caution">
    <text evidence="3">The sequence shown here is derived from an EMBL/GenBank/DDBJ whole genome shotgun (WGS) entry which is preliminary data.</text>
</comment>
<dbReference type="RefSeq" id="WP_231113708.1">
    <property type="nucleotide sequence ID" value="NZ_CP045484.1"/>
</dbReference>
<dbReference type="PANTHER" id="PTHR46401:SF2">
    <property type="entry name" value="GLYCOSYLTRANSFERASE WBBK-RELATED"/>
    <property type="match status" value="1"/>
</dbReference>
<dbReference type="Gene3D" id="3.40.50.2000">
    <property type="entry name" value="Glycogen Phosphorylase B"/>
    <property type="match status" value="1"/>
</dbReference>
<dbReference type="Pfam" id="PF00534">
    <property type="entry name" value="Glycos_transf_1"/>
    <property type="match status" value="1"/>
</dbReference>
<dbReference type="AlphaFoldDB" id="A0A7J9RVU5"/>
<dbReference type="GeneID" id="42800482"/>
<name>A0A7J9RVU5_SULOH</name>
<evidence type="ECO:0000313" key="3">
    <source>
        <dbReference type="EMBL" id="MBB5254169.1"/>
    </source>
</evidence>
<dbReference type="Proteomes" id="UP000582213">
    <property type="component" value="Unassembled WGS sequence"/>
</dbReference>
<dbReference type="GO" id="GO:0016757">
    <property type="term" value="F:glycosyltransferase activity"/>
    <property type="evidence" value="ECO:0007669"/>
    <property type="project" value="InterPro"/>
</dbReference>
<dbReference type="InterPro" id="IPR001296">
    <property type="entry name" value="Glyco_trans_1"/>
</dbReference>